<protein>
    <submittedName>
        <fullName evidence="2">Lipocalin</fullName>
    </submittedName>
</protein>
<dbReference type="Gene3D" id="2.40.128.20">
    <property type="match status" value="1"/>
</dbReference>
<dbReference type="PROSITE" id="PS51257">
    <property type="entry name" value="PROKAR_LIPOPROTEIN"/>
    <property type="match status" value="1"/>
</dbReference>
<feature type="chain" id="PRO_5046385057" evidence="1">
    <location>
        <begin position="22"/>
        <end position="154"/>
    </location>
</feature>
<evidence type="ECO:0000256" key="1">
    <source>
        <dbReference type="SAM" id="SignalP"/>
    </source>
</evidence>
<gene>
    <name evidence="2" type="ORF">STA1M1_24660</name>
</gene>
<dbReference type="InterPro" id="IPR012674">
    <property type="entry name" value="Calycin"/>
</dbReference>
<accession>A0ABQ5LWX5</accession>
<dbReference type="SUPFAM" id="SSF50814">
    <property type="entry name" value="Lipocalins"/>
    <property type="match status" value="1"/>
</dbReference>
<comment type="caution">
    <text evidence="2">The sequence shown here is derived from an EMBL/GenBank/DDBJ whole genome shotgun (WGS) entry which is preliminary data.</text>
</comment>
<reference evidence="2" key="1">
    <citation type="journal article" date="2023" name="Int. J. Syst. Evol. Microbiol.">
        <title>Sinisalibacter aestuarii sp. nov., isolated from estuarine sediment of the Arakawa River.</title>
        <authorList>
            <person name="Arafat S.T."/>
            <person name="Hirano S."/>
            <person name="Sato A."/>
            <person name="Takeuchi K."/>
            <person name="Yasuda T."/>
            <person name="Terahara T."/>
            <person name="Hamada M."/>
            <person name="Kobayashi T."/>
        </authorList>
    </citation>
    <scope>NUCLEOTIDE SEQUENCE</scope>
    <source>
        <strain evidence="2">B-399</strain>
    </source>
</reference>
<proteinExistence type="predicted"/>
<name>A0ABQ5LWX5_9RHOB</name>
<evidence type="ECO:0000313" key="2">
    <source>
        <dbReference type="EMBL" id="GKY88597.1"/>
    </source>
</evidence>
<evidence type="ECO:0000313" key="3">
    <source>
        <dbReference type="Proteomes" id="UP001144205"/>
    </source>
</evidence>
<dbReference type="Proteomes" id="UP001144205">
    <property type="component" value="Unassembled WGS sequence"/>
</dbReference>
<dbReference type="InterPro" id="IPR022272">
    <property type="entry name" value="Lipocalin_CS"/>
</dbReference>
<dbReference type="PROSITE" id="PS00213">
    <property type="entry name" value="LIPOCALIN"/>
    <property type="match status" value="1"/>
</dbReference>
<organism evidence="2 3">
    <name type="scientific">Sinisalibacter aestuarii</name>
    <dbReference type="NCBI Taxonomy" id="2949426"/>
    <lineage>
        <taxon>Bacteria</taxon>
        <taxon>Pseudomonadati</taxon>
        <taxon>Pseudomonadota</taxon>
        <taxon>Alphaproteobacteria</taxon>
        <taxon>Rhodobacterales</taxon>
        <taxon>Roseobacteraceae</taxon>
        <taxon>Sinisalibacter</taxon>
    </lineage>
</organism>
<dbReference type="EMBL" id="BROH01000007">
    <property type="protein sequence ID" value="GKY88597.1"/>
    <property type="molecule type" value="Genomic_DNA"/>
</dbReference>
<dbReference type="RefSeq" id="WP_281842636.1">
    <property type="nucleotide sequence ID" value="NZ_BROH01000007.1"/>
</dbReference>
<keyword evidence="3" id="KW-1185">Reference proteome</keyword>
<keyword evidence="1" id="KW-0732">Signal</keyword>
<feature type="signal peptide" evidence="1">
    <location>
        <begin position="1"/>
        <end position="21"/>
    </location>
</feature>
<sequence length="154" mass="16403">MRIFLAVLAATLMTLAACAPAMQGHRRADAPMQAIVGFDPARFAGDWHEVAAIGRTPGARWHVEPGAGGALGVTTSRDGAGQGRVIAPGRFTLSTFRSPLWVLWADADMRSVLLGTPDGSFAILLDRASAMPPDRLRAAREILDWNGYDLGALH</sequence>